<sequence>MEQLAKLVYVMDMGLYVNDIYPVSCPFRIGSDLIQISSSAYCINGAGLRMVN</sequence>
<gene>
    <name evidence="1" type="ORF">G4Z05_12810</name>
</gene>
<reference evidence="1" key="1">
    <citation type="submission" date="2020-02" db="EMBL/GenBank/DDBJ databases">
        <title>Bacillus sedimentmangrovi sp. nov., isolated from sediment of the mangrove ecosystem.</title>
        <authorList>
            <person name="Liu G."/>
        </authorList>
    </citation>
    <scope>NUCLEOTIDE SEQUENCE [LARGE SCALE GENOMIC DNA]</scope>
    <source>
        <strain evidence="1">SgZ-7</strain>
    </source>
</reference>
<protein>
    <submittedName>
        <fullName evidence="1">Uncharacterized protein</fullName>
    </submittedName>
</protein>
<name>A0A6B3TVR0_9BACI</name>
<dbReference type="EMBL" id="JAAIUV010000022">
    <property type="protein sequence ID" value="NEX79737.1"/>
    <property type="molecule type" value="Genomic_DNA"/>
</dbReference>
<keyword evidence="2" id="KW-1185">Reference proteome</keyword>
<comment type="caution">
    <text evidence="1">The sequence shown here is derived from an EMBL/GenBank/DDBJ whole genome shotgun (WGS) entry which is preliminary data.</text>
</comment>
<proteinExistence type="predicted"/>
<accession>A0A6B3TVR0</accession>
<evidence type="ECO:0000313" key="2">
    <source>
        <dbReference type="Proteomes" id="UP000481621"/>
    </source>
</evidence>
<dbReference type="RefSeq" id="WP_163252242.1">
    <property type="nucleotide sequence ID" value="NZ_JAAIUV010000022.1"/>
</dbReference>
<dbReference type="Proteomes" id="UP000481621">
    <property type="component" value="Unassembled WGS sequence"/>
</dbReference>
<evidence type="ECO:0000313" key="1">
    <source>
        <dbReference type="EMBL" id="NEX79737.1"/>
    </source>
</evidence>
<dbReference type="AlphaFoldDB" id="A0A6B3TVR0"/>
<organism evidence="1 2">
    <name type="scientific">Neobacillus thermocopriae</name>
    <dbReference type="NCBI Taxonomy" id="1215031"/>
    <lineage>
        <taxon>Bacteria</taxon>
        <taxon>Bacillati</taxon>
        <taxon>Bacillota</taxon>
        <taxon>Bacilli</taxon>
        <taxon>Bacillales</taxon>
        <taxon>Bacillaceae</taxon>
        <taxon>Neobacillus</taxon>
    </lineage>
</organism>